<proteinExistence type="inferred from homology"/>
<evidence type="ECO:0000256" key="1">
    <source>
        <dbReference type="ARBA" id="ARBA00005179"/>
    </source>
</evidence>
<reference evidence="5 6" key="1">
    <citation type="journal article" date="2019" name="Appl. Microbiol. Biotechnol.">
        <title>Genome sequence of Isaria javanica and comparative genome analysis insights into family S53 peptidase evolution in fungal entomopathogens.</title>
        <authorList>
            <person name="Lin R."/>
            <person name="Zhang X."/>
            <person name="Xin B."/>
            <person name="Zou M."/>
            <person name="Gao Y."/>
            <person name="Qin F."/>
            <person name="Hu Q."/>
            <person name="Xie B."/>
            <person name="Cheng X."/>
        </authorList>
    </citation>
    <scope>NUCLEOTIDE SEQUENCE [LARGE SCALE GENOMIC DNA]</scope>
    <source>
        <strain evidence="5 6">IJ1G</strain>
    </source>
</reference>
<accession>A0A545ULL0</accession>
<organism evidence="5 6">
    <name type="scientific">Cordyceps javanica</name>
    <dbReference type="NCBI Taxonomy" id="43265"/>
    <lineage>
        <taxon>Eukaryota</taxon>
        <taxon>Fungi</taxon>
        <taxon>Dikarya</taxon>
        <taxon>Ascomycota</taxon>
        <taxon>Pezizomycotina</taxon>
        <taxon>Sordariomycetes</taxon>
        <taxon>Hypocreomycetidae</taxon>
        <taxon>Hypocreales</taxon>
        <taxon>Cordycipitaceae</taxon>
        <taxon>Cordyceps</taxon>
    </lineage>
</organism>
<keyword evidence="3" id="KW-0560">Oxidoreductase</keyword>
<dbReference type="PANTHER" id="PTHR45348:SF2">
    <property type="entry name" value="ZINC-TYPE ALCOHOL DEHYDROGENASE-LIKE PROTEIN C2E1P3.01"/>
    <property type="match status" value="1"/>
</dbReference>
<evidence type="ECO:0000313" key="5">
    <source>
        <dbReference type="EMBL" id="TQV90343.1"/>
    </source>
</evidence>
<dbReference type="EMBL" id="SPUK01000028">
    <property type="protein sequence ID" value="TQV90343.1"/>
    <property type="molecule type" value="Genomic_DNA"/>
</dbReference>
<dbReference type="Gene3D" id="3.90.180.10">
    <property type="entry name" value="Medium-chain alcohol dehydrogenases, catalytic domain"/>
    <property type="match status" value="1"/>
</dbReference>
<dbReference type="GO" id="GO:0016651">
    <property type="term" value="F:oxidoreductase activity, acting on NAD(P)H"/>
    <property type="evidence" value="ECO:0007669"/>
    <property type="project" value="InterPro"/>
</dbReference>
<evidence type="ECO:0000313" key="6">
    <source>
        <dbReference type="Proteomes" id="UP000315783"/>
    </source>
</evidence>
<sequence>MRCRYNMFNPQFPAVLGFTYAGTFTDVGPDVSYVAPGDRVAVARWGGTARETRYAAFQKYPLALERNVLKLDAGTSFEDGSGVIANLVAVVSALTIHMGLEKPSMADQQAIGGLAVRFASDAEYEVVTTSSPANEDLVRRRNPASIINHRQAQDVVIRSIREQGPFHAILEATGTERGTEIMGKLLEQTGGGGVFFSTSPSRNDSELPANVTKRCWSGYSEDRVSDNARSELRSWFLREYLLHGLQTGAVFPNPASKIEGGLSGVQAGLDLLNDGKVSGVRLVVYPQE</sequence>
<evidence type="ECO:0000256" key="2">
    <source>
        <dbReference type="ARBA" id="ARBA00008072"/>
    </source>
</evidence>
<dbReference type="InterPro" id="IPR013154">
    <property type="entry name" value="ADH-like_N"/>
</dbReference>
<dbReference type="STRING" id="43265.A0A545ULL0"/>
<keyword evidence="6" id="KW-1185">Reference proteome</keyword>
<evidence type="ECO:0000259" key="4">
    <source>
        <dbReference type="Pfam" id="PF08240"/>
    </source>
</evidence>
<comment type="caution">
    <text evidence="5">The sequence shown here is derived from an EMBL/GenBank/DDBJ whole genome shotgun (WGS) entry which is preliminary data.</text>
</comment>
<feature type="domain" description="Alcohol dehydrogenase-like N-terminal" evidence="4">
    <location>
        <begin position="8"/>
        <end position="90"/>
    </location>
</feature>
<evidence type="ECO:0000256" key="3">
    <source>
        <dbReference type="ARBA" id="ARBA00023002"/>
    </source>
</evidence>
<dbReference type="Proteomes" id="UP000315783">
    <property type="component" value="Unassembled WGS sequence"/>
</dbReference>
<dbReference type="SUPFAM" id="SSF50129">
    <property type="entry name" value="GroES-like"/>
    <property type="match status" value="1"/>
</dbReference>
<dbReference type="Gene3D" id="3.40.50.720">
    <property type="entry name" value="NAD(P)-binding Rossmann-like Domain"/>
    <property type="match status" value="1"/>
</dbReference>
<dbReference type="InterPro" id="IPR011032">
    <property type="entry name" value="GroES-like_sf"/>
</dbReference>
<name>A0A545ULL0_9HYPO</name>
<protein>
    <submittedName>
        <fullName evidence="5">Alcohol dehydrogenase</fullName>
    </submittedName>
</protein>
<dbReference type="Pfam" id="PF08240">
    <property type="entry name" value="ADH_N"/>
    <property type="match status" value="1"/>
</dbReference>
<dbReference type="PANTHER" id="PTHR45348">
    <property type="entry name" value="HYPOTHETICAL OXIDOREDUCTASE (EUROFUNG)"/>
    <property type="match status" value="1"/>
</dbReference>
<dbReference type="InterPro" id="IPR047122">
    <property type="entry name" value="Trans-enoyl_RdTase-like"/>
</dbReference>
<dbReference type="InterPro" id="IPR036291">
    <property type="entry name" value="NAD(P)-bd_dom_sf"/>
</dbReference>
<gene>
    <name evidence="5" type="ORF">IF1G_10979</name>
</gene>
<comment type="similarity">
    <text evidence="2">Belongs to the zinc-containing alcohol dehydrogenase family.</text>
</comment>
<dbReference type="SUPFAM" id="SSF51735">
    <property type="entry name" value="NAD(P)-binding Rossmann-fold domains"/>
    <property type="match status" value="1"/>
</dbReference>
<comment type="pathway">
    <text evidence="1">Secondary metabolite biosynthesis.</text>
</comment>
<dbReference type="AlphaFoldDB" id="A0A545ULL0"/>